<gene>
    <name evidence="1" type="ORF">NCTC12929_01062</name>
</gene>
<reference evidence="1 2" key="1">
    <citation type="submission" date="2018-11" db="EMBL/GenBank/DDBJ databases">
        <authorList>
            <consortium name="Pathogen Informatics"/>
        </authorList>
    </citation>
    <scope>NUCLEOTIDE SEQUENCE [LARGE SCALE GENOMIC DNA]</scope>
    <source>
        <strain evidence="1 2">NCTC12929</strain>
    </source>
</reference>
<sequence length="223" mass="25212">MKISLSKLKTTTLSALAERIVVASKSGKYTLSVSQHPLLNALEMEKNNYKLLLNKQVYSGKGQKVAELDEARDKSYNAMKIYLKSYIGMPTLPNYEDAVALYDVFKQNNLNLDKKSYADQSVLLDKLIADLDKTENKERLTRLNLAAAFADLKTKQETFSHLISEQTEANAELRLTKSASAVRKDLESVIRNYLGFITAMKSQPDWSALYTEMSEIVKEIRNS</sequence>
<evidence type="ECO:0000313" key="1">
    <source>
        <dbReference type="EMBL" id="VDH03701.1"/>
    </source>
</evidence>
<proteinExistence type="predicted"/>
<dbReference type="InterPro" id="IPR046228">
    <property type="entry name" value="DUF6261"/>
</dbReference>
<dbReference type="RefSeq" id="WP_125151063.1">
    <property type="nucleotide sequence ID" value="NZ_UYIV01000001.1"/>
</dbReference>
<dbReference type="AlphaFoldDB" id="A0A7Z8YNU0"/>
<organism evidence="1 2">
    <name type="scientific">Bergeyella zoohelcum</name>
    <dbReference type="NCBI Taxonomy" id="1015"/>
    <lineage>
        <taxon>Bacteria</taxon>
        <taxon>Pseudomonadati</taxon>
        <taxon>Bacteroidota</taxon>
        <taxon>Flavobacteriia</taxon>
        <taxon>Flavobacteriales</taxon>
        <taxon>Weeksellaceae</taxon>
        <taxon>Bergeyella</taxon>
    </lineage>
</organism>
<dbReference type="Pfam" id="PF19775">
    <property type="entry name" value="DUF6261"/>
    <property type="match status" value="1"/>
</dbReference>
<protein>
    <submittedName>
        <fullName evidence="1">Uncharacterized protein</fullName>
    </submittedName>
</protein>
<comment type="caution">
    <text evidence="1">The sequence shown here is derived from an EMBL/GenBank/DDBJ whole genome shotgun (WGS) entry which is preliminary data.</text>
</comment>
<name>A0A7Z8YNU0_9FLAO</name>
<accession>A0A7Z8YNU0</accession>
<dbReference type="EMBL" id="UYIV01000001">
    <property type="protein sequence ID" value="VDH03701.1"/>
    <property type="molecule type" value="Genomic_DNA"/>
</dbReference>
<evidence type="ECO:0000313" key="2">
    <source>
        <dbReference type="Proteomes" id="UP000270205"/>
    </source>
</evidence>
<dbReference type="Proteomes" id="UP000270205">
    <property type="component" value="Unassembled WGS sequence"/>
</dbReference>